<protein>
    <submittedName>
        <fullName evidence="6">Pleurain-E-OT</fullName>
    </submittedName>
</protein>
<name>H8ZRT7_9NEOB</name>
<dbReference type="GO" id="GO:0005576">
    <property type="term" value="C:extracellular region"/>
    <property type="evidence" value="ECO:0007669"/>
    <property type="project" value="UniProtKB-SubCell"/>
</dbReference>
<dbReference type="InterPro" id="IPR004275">
    <property type="entry name" value="Frog_antimicrobial_propeptide"/>
</dbReference>
<sequence>MFPLKKSLLLLFFIGIVSSSPCQRKREDGEEAEIEDIKRATAWRMPPNGIPPIVAVRIRPLCGTV</sequence>
<dbReference type="EMBL" id="JN544925">
    <property type="protein sequence ID" value="AEZ53020.1"/>
    <property type="molecule type" value="mRNA"/>
</dbReference>
<dbReference type="AlphaFoldDB" id="H8ZRT7"/>
<evidence type="ECO:0000256" key="2">
    <source>
        <dbReference type="ARBA" id="ARBA00022525"/>
    </source>
</evidence>
<dbReference type="GO" id="GO:0050830">
    <property type="term" value="P:defense response to Gram-positive bacterium"/>
    <property type="evidence" value="ECO:0007669"/>
    <property type="project" value="UniProtKB-ARBA"/>
</dbReference>
<feature type="domain" description="Frog antimicrobial peptide propeptide" evidence="5">
    <location>
        <begin position="4"/>
        <end position="35"/>
    </location>
</feature>
<evidence type="ECO:0000256" key="4">
    <source>
        <dbReference type="SAM" id="SignalP"/>
    </source>
</evidence>
<evidence type="ECO:0000256" key="3">
    <source>
        <dbReference type="ARBA" id="ARBA00022729"/>
    </source>
</evidence>
<dbReference type="Pfam" id="PF03032">
    <property type="entry name" value="FSAP_sig_propep"/>
    <property type="match status" value="1"/>
</dbReference>
<feature type="signal peptide" evidence="4">
    <location>
        <begin position="1"/>
        <end position="19"/>
    </location>
</feature>
<accession>H8ZRT7</accession>
<evidence type="ECO:0000259" key="5">
    <source>
        <dbReference type="Pfam" id="PF03032"/>
    </source>
</evidence>
<evidence type="ECO:0000313" key="6">
    <source>
        <dbReference type="EMBL" id="AEZ53020.1"/>
    </source>
</evidence>
<feature type="chain" id="PRO_5003617955" evidence="4">
    <location>
        <begin position="20"/>
        <end position="65"/>
    </location>
</feature>
<comment type="subcellular location">
    <subcellularLocation>
        <location evidence="1">Secreted</location>
    </subcellularLocation>
</comment>
<keyword evidence="3 4" id="KW-0732">Signal</keyword>
<proteinExistence type="evidence at transcript level"/>
<organism evidence="6">
    <name type="scientific">Odorrana tiannanensis</name>
    <name type="common">Dawei frog</name>
    <dbReference type="NCBI Taxonomy" id="448113"/>
    <lineage>
        <taxon>Eukaryota</taxon>
        <taxon>Metazoa</taxon>
        <taxon>Chordata</taxon>
        <taxon>Craniata</taxon>
        <taxon>Vertebrata</taxon>
        <taxon>Euteleostomi</taxon>
        <taxon>Amphibia</taxon>
        <taxon>Batrachia</taxon>
        <taxon>Anura</taxon>
        <taxon>Neobatrachia</taxon>
        <taxon>Ranoidea</taxon>
        <taxon>Ranidae</taxon>
        <taxon>Odorrana</taxon>
    </lineage>
</organism>
<keyword evidence="2" id="KW-0964">Secreted</keyword>
<reference evidence="6" key="1">
    <citation type="journal article" date="2012" name="Biochimie">
        <title>Host defense peptides in skin secretions of Odorrana tiannanensis: Proof for other survival strategy of the frog than merely anti-microbial.</title>
        <authorList>
            <person name="He W."/>
            <person name="Feng F."/>
            <person name="Huang Y."/>
            <person name="Guo H."/>
            <person name="Zhang S."/>
            <person name="Li Z."/>
            <person name="Liu J."/>
            <person name="Wang Y."/>
            <person name="Yu H."/>
        </authorList>
    </citation>
    <scope>NUCLEOTIDE SEQUENCE</scope>
</reference>
<dbReference type="GO" id="GO:0050829">
    <property type="term" value="P:defense response to Gram-negative bacterium"/>
    <property type="evidence" value="ECO:0007669"/>
    <property type="project" value="UniProtKB-ARBA"/>
</dbReference>
<evidence type="ECO:0000256" key="1">
    <source>
        <dbReference type="ARBA" id="ARBA00004613"/>
    </source>
</evidence>